<proteinExistence type="predicted"/>
<keyword evidence="2" id="KW-0413">Isomerase</keyword>
<keyword evidence="3" id="KW-1185">Reference proteome</keyword>
<dbReference type="SUPFAM" id="SSF51658">
    <property type="entry name" value="Xylose isomerase-like"/>
    <property type="match status" value="1"/>
</dbReference>
<dbReference type="PANTHER" id="PTHR12110:SF53">
    <property type="entry name" value="BLR5974 PROTEIN"/>
    <property type="match status" value="1"/>
</dbReference>
<reference evidence="2" key="1">
    <citation type="submission" date="2022-08" db="EMBL/GenBank/DDBJ databases">
        <title>Nisaea acidiphila sp. nov., isolated from a marine algal debris and emended description of the genus Nisaea Urios et al. 2008.</title>
        <authorList>
            <person name="Kwon K."/>
        </authorList>
    </citation>
    <scope>NUCLEOTIDE SEQUENCE</scope>
    <source>
        <strain evidence="2">MEBiC11861</strain>
    </source>
</reference>
<dbReference type="Pfam" id="PF01261">
    <property type="entry name" value="AP_endonuc_2"/>
    <property type="match status" value="1"/>
</dbReference>
<evidence type="ECO:0000259" key="1">
    <source>
        <dbReference type="Pfam" id="PF01261"/>
    </source>
</evidence>
<sequence>MNDTASTSLPTLGAAMPTRMLATYRDWLIDGQRDLEIQDFFKADLLNGNWKPVAAEIGKQLVGHKGRLGIHGPFWGFTIGTEDPDVRQVVRKRMMQGLDVCEEIGATQMVVHSPFTTWDYNNVGNKAGYLDEAFARVHATLDNVVARAEKVGVTLVIENIEDVDPSWRVRLAESFNSERVRVSIDTGHAHYAHGSTGAPPVDYYVAAAGDMLEHIHLQDADGYADRHWVMGEGTIRWPSVFRALSALTSNPRLIIEIRDHSRILEAAAYLTEAGLAR</sequence>
<dbReference type="InterPro" id="IPR036237">
    <property type="entry name" value="Xyl_isomerase-like_sf"/>
</dbReference>
<protein>
    <submittedName>
        <fullName evidence="2">Sugar phosphate isomerase/epimerase</fullName>
    </submittedName>
</protein>
<feature type="domain" description="Xylose isomerase-like TIM barrel" evidence="1">
    <location>
        <begin position="54"/>
        <end position="267"/>
    </location>
</feature>
<dbReference type="EMBL" id="CP102480">
    <property type="protein sequence ID" value="UUX51693.1"/>
    <property type="molecule type" value="Genomic_DNA"/>
</dbReference>
<dbReference type="KEGG" id="naci:NUH88_08325"/>
<gene>
    <name evidence="2" type="ORF">NUH88_08325</name>
</gene>
<dbReference type="Proteomes" id="UP001060336">
    <property type="component" value="Chromosome"/>
</dbReference>
<dbReference type="InterPro" id="IPR050312">
    <property type="entry name" value="IolE/XylAMocC-like"/>
</dbReference>
<organism evidence="2 3">
    <name type="scientific">Nisaea acidiphila</name>
    <dbReference type="NCBI Taxonomy" id="1862145"/>
    <lineage>
        <taxon>Bacteria</taxon>
        <taxon>Pseudomonadati</taxon>
        <taxon>Pseudomonadota</taxon>
        <taxon>Alphaproteobacteria</taxon>
        <taxon>Rhodospirillales</taxon>
        <taxon>Thalassobaculaceae</taxon>
        <taxon>Nisaea</taxon>
    </lineage>
</organism>
<evidence type="ECO:0000313" key="2">
    <source>
        <dbReference type="EMBL" id="UUX51693.1"/>
    </source>
</evidence>
<dbReference type="InterPro" id="IPR013022">
    <property type="entry name" value="Xyl_isomerase-like_TIM-brl"/>
</dbReference>
<dbReference type="RefSeq" id="WP_257771337.1">
    <property type="nucleotide sequence ID" value="NZ_CP102480.1"/>
</dbReference>
<dbReference type="AlphaFoldDB" id="A0A9J7B1Z9"/>
<evidence type="ECO:0000313" key="3">
    <source>
        <dbReference type="Proteomes" id="UP001060336"/>
    </source>
</evidence>
<dbReference type="PANTHER" id="PTHR12110">
    <property type="entry name" value="HYDROXYPYRUVATE ISOMERASE"/>
    <property type="match status" value="1"/>
</dbReference>
<dbReference type="GO" id="GO:0016853">
    <property type="term" value="F:isomerase activity"/>
    <property type="evidence" value="ECO:0007669"/>
    <property type="project" value="UniProtKB-KW"/>
</dbReference>
<dbReference type="Gene3D" id="3.20.20.150">
    <property type="entry name" value="Divalent-metal-dependent TIM barrel enzymes"/>
    <property type="match status" value="1"/>
</dbReference>
<name>A0A9J7B1Z9_9PROT</name>
<accession>A0A9J7B1Z9</accession>